<comment type="caution">
    <text evidence="1">The sequence shown here is derived from an EMBL/GenBank/DDBJ whole genome shotgun (WGS) entry which is preliminary data.</text>
</comment>
<evidence type="ECO:0000313" key="1">
    <source>
        <dbReference type="EMBL" id="KAF6474815.1"/>
    </source>
</evidence>
<name>A0A7J8HSC7_ROUAE</name>
<dbReference type="Proteomes" id="UP000593571">
    <property type="component" value="Unassembled WGS sequence"/>
</dbReference>
<gene>
    <name evidence="1" type="ORF">HJG63_010953</name>
</gene>
<accession>A0A7J8HSC7</accession>
<dbReference type="AlphaFoldDB" id="A0A7J8HSC7"/>
<protein>
    <submittedName>
        <fullName evidence="1">Uncharacterized protein</fullName>
    </submittedName>
</protein>
<dbReference type="EMBL" id="JACASE010000004">
    <property type="protein sequence ID" value="KAF6474815.1"/>
    <property type="molecule type" value="Genomic_DNA"/>
</dbReference>
<sequence>MELKSNKLERRVLGKRNSTSSECYGRLGTHMDKGKWQWKVGAARRIVSTYGDVRSTYQFGEVGESAVGGGRNSGIASVSSGTEATAEVVNHQFPKSLLPWFYDFLSSNSKDSKGSKKMGSKSPGPSLEVWQAGMARGLVVRGVTGAGENSYDDTPQGLESLGKEEWSLVGVRLSKRVGVVQAVILNK</sequence>
<reference evidence="1 2" key="1">
    <citation type="journal article" date="2020" name="Nature">
        <title>Six reference-quality genomes reveal evolution of bat adaptations.</title>
        <authorList>
            <person name="Jebb D."/>
            <person name="Huang Z."/>
            <person name="Pippel M."/>
            <person name="Hughes G.M."/>
            <person name="Lavrichenko K."/>
            <person name="Devanna P."/>
            <person name="Winkler S."/>
            <person name="Jermiin L.S."/>
            <person name="Skirmuntt E.C."/>
            <person name="Katzourakis A."/>
            <person name="Burkitt-Gray L."/>
            <person name="Ray D.A."/>
            <person name="Sullivan K.A.M."/>
            <person name="Roscito J.G."/>
            <person name="Kirilenko B.M."/>
            <person name="Davalos L.M."/>
            <person name="Corthals A.P."/>
            <person name="Power M.L."/>
            <person name="Jones G."/>
            <person name="Ransome R.D."/>
            <person name="Dechmann D.K.N."/>
            <person name="Locatelli A.G."/>
            <person name="Puechmaille S.J."/>
            <person name="Fedrigo O."/>
            <person name="Jarvis E.D."/>
            <person name="Hiller M."/>
            <person name="Vernes S.C."/>
            <person name="Myers E.W."/>
            <person name="Teeling E.C."/>
        </authorList>
    </citation>
    <scope>NUCLEOTIDE SEQUENCE [LARGE SCALE GENOMIC DNA]</scope>
    <source>
        <strain evidence="1">MRouAeg1</strain>
        <tissue evidence="1">Muscle</tissue>
    </source>
</reference>
<evidence type="ECO:0000313" key="2">
    <source>
        <dbReference type="Proteomes" id="UP000593571"/>
    </source>
</evidence>
<keyword evidence="2" id="KW-1185">Reference proteome</keyword>
<organism evidence="1 2">
    <name type="scientific">Rousettus aegyptiacus</name>
    <name type="common">Egyptian fruit bat</name>
    <name type="synonym">Pteropus aegyptiacus</name>
    <dbReference type="NCBI Taxonomy" id="9407"/>
    <lineage>
        <taxon>Eukaryota</taxon>
        <taxon>Metazoa</taxon>
        <taxon>Chordata</taxon>
        <taxon>Craniata</taxon>
        <taxon>Vertebrata</taxon>
        <taxon>Euteleostomi</taxon>
        <taxon>Mammalia</taxon>
        <taxon>Eutheria</taxon>
        <taxon>Laurasiatheria</taxon>
        <taxon>Chiroptera</taxon>
        <taxon>Yinpterochiroptera</taxon>
        <taxon>Pteropodoidea</taxon>
        <taxon>Pteropodidae</taxon>
        <taxon>Rousettinae</taxon>
        <taxon>Rousettus</taxon>
    </lineage>
</organism>
<proteinExistence type="predicted"/>